<keyword evidence="1" id="KW-1015">Disulfide bond</keyword>
<dbReference type="SUPFAM" id="SSF48726">
    <property type="entry name" value="Immunoglobulin"/>
    <property type="match status" value="1"/>
</dbReference>
<dbReference type="PANTHER" id="PTHR44170:SF32">
    <property type="entry name" value="PROTEIN TURTLE-LIKE PROTEIN"/>
    <property type="match status" value="1"/>
</dbReference>
<dbReference type="EMBL" id="CAJPWZ010001236">
    <property type="protein sequence ID" value="CAG2210536.1"/>
    <property type="molecule type" value="Genomic_DNA"/>
</dbReference>
<evidence type="ECO:0000259" key="2">
    <source>
        <dbReference type="PROSITE" id="PS50853"/>
    </source>
</evidence>
<dbReference type="PANTHER" id="PTHR44170">
    <property type="entry name" value="PROTEIN SIDEKICK"/>
    <property type="match status" value="1"/>
</dbReference>
<dbReference type="CDD" id="cd00063">
    <property type="entry name" value="FN3"/>
    <property type="match status" value="1"/>
</dbReference>
<name>A0A8S3S0K2_MYTED</name>
<feature type="domain" description="Fibronectin type-III" evidence="2">
    <location>
        <begin position="232"/>
        <end position="328"/>
    </location>
</feature>
<keyword evidence="4" id="KW-1185">Reference proteome</keyword>
<sequence length="333" mass="37586">MLQKNKSVCQSLLLIFQTDAPGVIVENKTFEKTIATRQIHSTLNGNPEVSTCKWDHRTKYSGIIRQFNETKLELTIPTVPEDKRYQDTGEYVCTAENGIVGMNGQLQQIGSGYVISNAPPVITADNNSTQYGKFGKSTKVYVNVYSNPKYSEINWYIGNTLLGSDKYVMKDEPAIVKDVFHGVVVQLDGYRVSLTIHDLREDDFTNYTLRLSVGSPNIQYRVTLESASAPETPSNFTIISSGVASVTFQWIPGYNGGQLQTFYIEYHVSGTNSWMSHEIKSSNNMDLQNIYTLSGLQDKTTYELRMYAKNIFNQSQHTEIETITTVRKGMKKR</sequence>
<dbReference type="OrthoDB" id="6133959at2759"/>
<proteinExistence type="predicted"/>
<dbReference type="Proteomes" id="UP000683360">
    <property type="component" value="Unassembled WGS sequence"/>
</dbReference>
<dbReference type="GO" id="GO:0098609">
    <property type="term" value="P:cell-cell adhesion"/>
    <property type="evidence" value="ECO:0007669"/>
    <property type="project" value="TreeGrafter"/>
</dbReference>
<dbReference type="PROSITE" id="PS50853">
    <property type="entry name" value="FN3"/>
    <property type="match status" value="1"/>
</dbReference>
<dbReference type="InterPro" id="IPR036116">
    <property type="entry name" value="FN3_sf"/>
</dbReference>
<dbReference type="InterPro" id="IPR013783">
    <property type="entry name" value="Ig-like_fold"/>
</dbReference>
<evidence type="ECO:0000256" key="1">
    <source>
        <dbReference type="ARBA" id="ARBA00023157"/>
    </source>
</evidence>
<dbReference type="Pfam" id="PF00041">
    <property type="entry name" value="fn3"/>
    <property type="match status" value="1"/>
</dbReference>
<dbReference type="Gene3D" id="2.60.40.10">
    <property type="entry name" value="Immunoglobulins"/>
    <property type="match status" value="2"/>
</dbReference>
<reference evidence="3" key="1">
    <citation type="submission" date="2021-03" db="EMBL/GenBank/DDBJ databases">
        <authorList>
            <person name="Bekaert M."/>
        </authorList>
    </citation>
    <scope>NUCLEOTIDE SEQUENCE</scope>
</reference>
<dbReference type="InterPro" id="IPR003961">
    <property type="entry name" value="FN3_dom"/>
</dbReference>
<evidence type="ECO:0000313" key="4">
    <source>
        <dbReference type="Proteomes" id="UP000683360"/>
    </source>
</evidence>
<gene>
    <name evidence="3" type="ORF">MEDL_24604</name>
</gene>
<dbReference type="SMART" id="SM00060">
    <property type="entry name" value="FN3"/>
    <property type="match status" value="1"/>
</dbReference>
<comment type="caution">
    <text evidence="3">The sequence shown here is derived from an EMBL/GenBank/DDBJ whole genome shotgun (WGS) entry which is preliminary data.</text>
</comment>
<organism evidence="3 4">
    <name type="scientific">Mytilus edulis</name>
    <name type="common">Blue mussel</name>
    <dbReference type="NCBI Taxonomy" id="6550"/>
    <lineage>
        <taxon>Eukaryota</taxon>
        <taxon>Metazoa</taxon>
        <taxon>Spiralia</taxon>
        <taxon>Lophotrochozoa</taxon>
        <taxon>Mollusca</taxon>
        <taxon>Bivalvia</taxon>
        <taxon>Autobranchia</taxon>
        <taxon>Pteriomorphia</taxon>
        <taxon>Mytilida</taxon>
        <taxon>Mytiloidea</taxon>
        <taxon>Mytilidae</taxon>
        <taxon>Mytilinae</taxon>
        <taxon>Mytilus</taxon>
    </lineage>
</organism>
<protein>
    <recommendedName>
        <fullName evidence="2">Fibronectin type-III domain-containing protein</fullName>
    </recommendedName>
</protein>
<evidence type="ECO:0000313" key="3">
    <source>
        <dbReference type="EMBL" id="CAG2210536.1"/>
    </source>
</evidence>
<dbReference type="SUPFAM" id="SSF49265">
    <property type="entry name" value="Fibronectin type III"/>
    <property type="match status" value="1"/>
</dbReference>
<dbReference type="AlphaFoldDB" id="A0A8S3S0K2"/>
<dbReference type="InterPro" id="IPR036179">
    <property type="entry name" value="Ig-like_dom_sf"/>
</dbReference>
<accession>A0A8S3S0K2</accession>